<evidence type="ECO:0008006" key="7">
    <source>
        <dbReference type="Google" id="ProtNLM"/>
    </source>
</evidence>
<gene>
    <name evidence="5" type="ORF">CYMTET_2854</name>
</gene>
<keyword evidence="6" id="KW-1185">Reference proteome</keyword>
<dbReference type="PRINTS" id="PR00686">
    <property type="entry name" value="TIFACTORIID"/>
</dbReference>
<evidence type="ECO:0000256" key="3">
    <source>
        <dbReference type="ARBA" id="ARBA00023163"/>
    </source>
</evidence>
<keyword evidence="3" id="KW-0804">Transcription</keyword>
<evidence type="ECO:0000256" key="1">
    <source>
        <dbReference type="ARBA" id="ARBA00005560"/>
    </source>
</evidence>
<dbReference type="Pfam" id="PF00352">
    <property type="entry name" value="TBP"/>
    <property type="match status" value="2"/>
</dbReference>
<reference evidence="5 6" key="1">
    <citation type="journal article" date="2015" name="Genome Biol. Evol.">
        <title>Comparative Genomics of a Bacterivorous Green Alga Reveals Evolutionary Causalities and Consequences of Phago-Mixotrophic Mode of Nutrition.</title>
        <authorList>
            <person name="Burns J.A."/>
            <person name="Paasch A."/>
            <person name="Narechania A."/>
            <person name="Kim E."/>
        </authorList>
    </citation>
    <scope>NUCLEOTIDE SEQUENCE [LARGE SCALE GENOMIC DNA]</scope>
    <source>
        <strain evidence="5 6">PLY_AMNH</strain>
    </source>
</reference>
<organism evidence="5 6">
    <name type="scientific">Cymbomonas tetramitiformis</name>
    <dbReference type="NCBI Taxonomy" id="36881"/>
    <lineage>
        <taxon>Eukaryota</taxon>
        <taxon>Viridiplantae</taxon>
        <taxon>Chlorophyta</taxon>
        <taxon>Pyramimonadophyceae</taxon>
        <taxon>Pyramimonadales</taxon>
        <taxon>Pyramimonadaceae</taxon>
        <taxon>Cymbomonas</taxon>
    </lineage>
</organism>
<dbReference type="PANTHER" id="PTHR10126">
    <property type="entry name" value="TATA-BOX BINDING PROTEIN"/>
    <property type="match status" value="1"/>
</dbReference>
<dbReference type="GO" id="GO:0006352">
    <property type="term" value="P:DNA-templated transcription initiation"/>
    <property type="evidence" value="ECO:0007669"/>
    <property type="project" value="InterPro"/>
</dbReference>
<dbReference type="GO" id="GO:0003677">
    <property type="term" value="F:DNA binding"/>
    <property type="evidence" value="ECO:0007669"/>
    <property type="project" value="UniProtKB-KW"/>
</dbReference>
<protein>
    <recommendedName>
        <fullName evidence="7">TATA-box binding protein</fullName>
    </recommendedName>
</protein>
<comment type="caution">
    <text evidence="5">The sequence shown here is derived from an EMBL/GenBank/DDBJ whole genome shotgun (WGS) entry which is preliminary data.</text>
</comment>
<evidence type="ECO:0000256" key="2">
    <source>
        <dbReference type="ARBA" id="ARBA00023125"/>
    </source>
</evidence>
<sequence>MKSSELDIVHALRMEKNYVCNLVVTACFPAPVDLKLLARVVGATYKPSRFAAVRYRIKHPKCTMLVFKSGKCVCIGCTKLHQAYFAINQCHKDLCTISPNIRISSYRVQNIVTHTNINRQIDILRMSSENGLLTNYDPELFPGLRMSLREQNARASVFFQGNIVVTGCNDFAVLQRTWETVRQRVEPYIINDESDTSPNSRTDAEKASTSKPINRTHNASCMQRQIDRLLYLENVGDVDAEIYQENVFAER</sequence>
<dbReference type="InterPro" id="IPR000814">
    <property type="entry name" value="TBP"/>
</dbReference>
<evidence type="ECO:0000313" key="5">
    <source>
        <dbReference type="EMBL" id="KAK3289725.1"/>
    </source>
</evidence>
<dbReference type="PROSITE" id="PS51257">
    <property type="entry name" value="PROKAR_LIPOPROTEIN"/>
    <property type="match status" value="1"/>
</dbReference>
<name>A0AAE0H4V6_9CHLO</name>
<dbReference type="SUPFAM" id="SSF55945">
    <property type="entry name" value="TATA-box binding protein-like"/>
    <property type="match status" value="2"/>
</dbReference>
<feature type="compositionally biased region" description="Polar residues" evidence="4">
    <location>
        <begin position="209"/>
        <end position="218"/>
    </location>
</feature>
<dbReference type="Proteomes" id="UP001190700">
    <property type="component" value="Unassembled WGS sequence"/>
</dbReference>
<accession>A0AAE0H4V6</accession>
<keyword evidence="2" id="KW-0238">DNA-binding</keyword>
<feature type="region of interest" description="Disordered" evidence="4">
    <location>
        <begin position="189"/>
        <end position="218"/>
    </location>
</feature>
<dbReference type="EMBL" id="LGRX02000048">
    <property type="protein sequence ID" value="KAK3289725.1"/>
    <property type="molecule type" value="Genomic_DNA"/>
</dbReference>
<dbReference type="AlphaFoldDB" id="A0AAE0H4V6"/>
<dbReference type="Gene3D" id="3.30.310.10">
    <property type="entry name" value="TATA-Binding Protein"/>
    <property type="match status" value="2"/>
</dbReference>
<evidence type="ECO:0000256" key="4">
    <source>
        <dbReference type="SAM" id="MobiDB-lite"/>
    </source>
</evidence>
<dbReference type="InterPro" id="IPR012295">
    <property type="entry name" value="TBP_dom_sf"/>
</dbReference>
<proteinExistence type="inferred from homology"/>
<comment type="similarity">
    <text evidence="1">Belongs to the TBP family.</text>
</comment>
<evidence type="ECO:0000313" key="6">
    <source>
        <dbReference type="Proteomes" id="UP001190700"/>
    </source>
</evidence>